<protein>
    <submittedName>
        <fullName evidence="1">Uncharacterized protein</fullName>
    </submittedName>
</protein>
<keyword evidence="2" id="KW-1185">Reference proteome</keyword>
<proteinExistence type="predicted"/>
<dbReference type="Proteomes" id="UP001162992">
    <property type="component" value="Chromosome 9"/>
</dbReference>
<organism evidence="1 2">
    <name type="scientific">Diphasiastrum complanatum</name>
    <name type="common">Issler's clubmoss</name>
    <name type="synonym">Lycopodium complanatum</name>
    <dbReference type="NCBI Taxonomy" id="34168"/>
    <lineage>
        <taxon>Eukaryota</taxon>
        <taxon>Viridiplantae</taxon>
        <taxon>Streptophyta</taxon>
        <taxon>Embryophyta</taxon>
        <taxon>Tracheophyta</taxon>
        <taxon>Lycopodiopsida</taxon>
        <taxon>Lycopodiales</taxon>
        <taxon>Lycopodiaceae</taxon>
        <taxon>Lycopodioideae</taxon>
        <taxon>Diphasiastrum</taxon>
    </lineage>
</organism>
<comment type="caution">
    <text evidence="1">The sequence shown here is derived from an EMBL/GenBank/DDBJ whole genome shotgun (WGS) entry which is preliminary data.</text>
</comment>
<evidence type="ECO:0000313" key="2">
    <source>
        <dbReference type="Proteomes" id="UP001162992"/>
    </source>
</evidence>
<name>A0ACC2CSC1_DIPCM</name>
<evidence type="ECO:0000313" key="1">
    <source>
        <dbReference type="EMBL" id="KAJ7544857.1"/>
    </source>
</evidence>
<reference evidence="2" key="1">
    <citation type="journal article" date="2024" name="Proc. Natl. Acad. Sci. U.S.A.">
        <title>Extraordinary preservation of gene collinearity over three hundred million years revealed in homosporous lycophytes.</title>
        <authorList>
            <person name="Li C."/>
            <person name="Wickell D."/>
            <person name="Kuo L.Y."/>
            <person name="Chen X."/>
            <person name="Nie B."/>
            <person name="Liao X."/>
            <person name="Peng D."/>
            <person name="Ji J."/>
            <person name="Jenkins J."/>
            <person name="Williams M."/>
            <person name="Shu S."/>
            <person name="Plott C."/>
            <person name="Barry K."/>
            <person name="Rajasekar S."/>
            <person name="Grimwood J."/>
            <person name="Han X."/>
            <person name="Sun S."/>
            <person name="Hou Z."/>
            <person name="He W."/>
            <person name="Dai G."/>
            <person name="Sun C."/>
            <person name="Schmutz J."/>
            <person name="Leebens-Mack J.H."/>
            <person name="Li F.W."/>
            <person name="Wang L."/>
        </authorList>
    </citation>
    <scope>NUCLEOTIDE SEQUENCE [LARGE SCALE GENOMIC DNA]</scope>
    <source>
        <strain evidence="2">cv. PW_Plant_1</strain>
    </source>
</reference>
<sequence>MTVRETLDFSNRCQGAGSRYDILSKLFRRETLAGIKPDPDVDAFLKILGLDICAYTLVGNGMRRGISGGKKRVTTGEMLVVPAKALSLDEISTGLDSSTTLQIVKCLRQSVHVMDGTMVVSLLQPAPGTFELFDDIIPLSESQQLVYQGPRVNLISMFQ</sequence>
<accession>A0ACC2CSC1</accession>
<gene>
    <name evidence="1" type="ORF">O6H91_09G096600</name>
</gene>
<dbReference type="EMBL" id="CM055100">
    <property type="protein sequence ID" value="KAJ7544857.1"/>
    <property type="molecule type" value="Genomic_DNA"/>
</dbReference>